<gene>
    <name evidence="1" type="ORF">KP509_22G073100</name>
</gene>
<proteinExistence type="predicted"/>
<evidence type="ECO:0000313" key="2">
    <source>
        <dbReference type="Proteomes" id="UP000825935"/>
    </source>
</evidence>
<sequence>MNESPSISRDVRLPSFVVMRQQTSRSCSRIALKVVAYESVSCLLSVVAYDSVLISISVTRRRLRRLVKANLSVDFLLQRIRQFSSVSRRLRYCVDLHFCQSSSPGIRFAA</sequence>
<dbReference type="Proteomes" id="UP000825935">
    <property type="component" value="Chromosome 22"/>
</dbReference>
<name>A0A8T2S7H3_CERRI</name>
<organism evidence="1 2">
    <name type="scientific">Ceratopteris richardii</name>
    <name type="common">Triangle waterfern</name>
    <dbReference type="NCBI Taxonomy" id="49495"/>
    <lineage>
        <taxon>Eukaryota</taxon>
        <taxon>Viridiplantae</taxon>
        <taxon>Streptophyta</taxon>
        <taxon>Embryophyta</taxon>
        <taxon>Tracheophyta</taxon>
        <taxon>Polypodiopsida</taxon>
        <taxon>Polypodiidae</taxon>
        <taxon>Polypodiales</taxon>
        <taxon>Pteridineae</taxon>
        <taxon>Pteridaceae</taxon>
        <taxon>Parkerioideae</taxon>
        <taxon>Ceratopteris</taxon>
    </lineage>
</organism>
<protein>
    <submittedName>
        <fullName evidence="1">Uncharacterized protein</fullName>
    </submittedName>
</protein>
<evidence type="ECO:0000313" key="1">
    <source>
        <dbReference type="EMBL" id="KAH7307708.1"/>
    </source>
</evidence>
<keyword evidence="2" id="KW-1185">Reference proteome</keyword>
<dbReference type="AlphaFoldDB" id="A0A8T2S7H3"/>
<accession>A0A8T2S7H3</accession>
<dbReference type="EMBL" id="CM035427">
    <property type="protein sequence ID" value="KAH7307708.1"/>
    <property type="molecule type" value="Genomic_DNA"/>
</dbReference>
<reference evidence="1" key="1">
    <citation type="submission" date="2021-08" db="EMBL/GenBank/DDBJ databases">
        <title>WGS assembly of Ceratopteris richardii.</title>
        <authorList>
            <person name="Marchant D.B."/>
            <person name="Chen G."/>
            <person name="Jenkins J."/>
            <person name="Shu S."/>
            <person name="Leebens-Mack J."/>
            <person name="Grimwood J."/>
            <person name="Schmutz J."/>
            <person name="Soltis P."/>
            <person name="Soltis D."/>
            <person name="Chen Z.-H."/>
        </authorList>
    </citation>
    <scope>NUCLEOTIDE SEQUENCE</scope>
    <source>
        <strain evidence="1">Whitten #5841</strain>
        <tissue evidence="1">Leaf</tissue>
    </source>
</reference>
<comment type="caution">
    <text evidence="1">The sequence shown here is derived from an EMBL/GenBank/DDBJ whole genome shotgun (WGS) entry which is preliminary data.</text>
</comment>